<keyword evidence="1" id="KW-0548">Nucleotidyltransferase</keyword>
<evidence type="ECO:0000313" key="2">
    <source>
        <dbReference type="Proteomes" id="UP000233556"/>
    </source>
</evidence>
<reference evidence="2" key="2">
    <citation type="submission" date="2017-12" db="EMBL/GenBank/DDBJ databases">
        <title>Genome sequence of the Bar-tailed Godwit (Limosa lapponica baueri).</title>
        <authorList>
            <person name="Lima N.C.B."/>
            <person name="Parody-Merino A.M."/>
            <person name="Battley P.F."/>
            <person name="Fidler A.E."/>
            <person name="Prosdocimi F."/>
        </authorList>
    </citation>
    <scope>NUCLEOTIDE SEQUENCE [LARGE SCALE GENOMIC DNA]</scope>
</reference>
<name>A0A2I0TKD4_LIMLA</name>
<dbReference type="EMBL" id="KZ509262">
    <property type="protein sequence ID" value="PKU34277.1"/>
    <property type="molecule type" value="Genomic_DNA"/>
</dbReference>
<gene>
    <name evidence="1" type="ORF">llap_15415</name>
</gene>
<evidence type="ECO:0000313" key="1">
    <source>
        <dbReference type="EMBL" id="PKU34277.1"/>
    </source>
</evidence>
<keyword evidence="2" id="KW-1185">Reference proteome</keyword>
<dbReference type="OrthoDB" id="10056483at2759"/>
<dbReference type="Proteomes" id="UP000233556">
    <property type="component" value="Unassembled WGS sequence"/>
</dbReference>
<reference evidence="2" key="1">
    <citation type="submission" date="2017-11" db="EMBL/GenBank/DDBJ databases">
        <authorList>
            <person name="Lima N.C."/>
            <person name="Parody-Merino A.M."/>
            <person name="Battley P.F."/>
            <person name="Fidler A.E."/>
            <person name="Prosdocimi F."/>
        </authorList>
    </citation>
    <scope>NUCLEOTIDE SEQUENCE [LARGE SCALE GENOMIC DNA]</scope>
</reference>
<proteinExistence type="predicted"/>
<keyword evidence="1" id="KW-0808">Transferase</keyword>
<sequence length="93" mass="10531">MRYQHYSHTKSKTQQLLGRKLTLSQLKLGQPGPILVFNVFINDLDGGMECALGKFVDDTKLGGVVSMLEVRATIQRDLDRLEKWDDQNLIVGK</sequence>
<dbReference type="GO" id="GO:0003964">
    <property type="term" value="F:RNA-directed DNA polymerase activity"/>
    <property type="evidence" value="ECO:0007669"/>
    <property type="project" value="UniProtKB-KW"/>
</dbReference>
<accession>A0A2I0TKD4</accession>
<organism evidence="1 2">
    <name type="scientific">Limosa lapponica baueri</name>
    <dbReference type="NCBI Taxonomy" id="1758121"/>
    <lineage>
        <taxon>Eukaryota</taxon>
        <taxon>Metazoa</taxon>
        <taxon>Chordata</taxon>
        <taxon>Craniata</taxon>
        <taxon>Vertebrata</taxon>
        <taxon>Euteleostomi</taxon>
        <taxon>Archelosauria</taxon>
        <taxon>Archosauria</taxon>
        <taxon>Dinosauria</taxon>
        <taxon>Saurischia</taxon>
        <taxon>Theropoda</taxon>
        <taxon>Coelurosauria</taxon>
        <taxon>Aves</taxon>
        <taxon>Neognathae</taxon>
        <taxon>Neoaves</taxon>
        <taxon>Charadriiformes</taxon>
        <taxon>Scolopacidae</taxon>
        <taxon>Limosa</taxon>
    </lineage>
</organism>
<keyword evidence="1" id="KW-0695">RNA-directed DNA polymerase</keyword>
<protein>
    <submittedName>
        <fullName evidence="1">Rna-directed dna polymerase from mobile element jockey-like</fullName>
    </submittedName>
</protein>
<dbReference type="AlphaFoldDB" id="A0A2I0TKD4"/>